<comment type="caution">
    <text evidence="1">The sequence shown here is derived from an EMBL/GenBank/DDBJ whole genome shotgun (WGS) entry which is preliminary data.</text>
</comment>
<sequence>LYFCAYADHTLEICLSLSGENLFNKIGCRGAMCTNLKVTDAISKKDHLETFADINSIALNIRKLTIEKKPKFDK</sequence>
<feature type="non-terminal residue" evidence="1">
    <location>
        <position position="1"/>
    </location>
</feature>
<feature type="non-terminal residue" evidence="1">
    <location>
        <position position="74"/>
    </location>
</feature>
<dbReference type="Proteomes" id="UP000054776">
    <property type="component" value="Unassembled WGS sequence"/>
</dbReference>
<dbReference type="AlphaFoldDB" id="A0A0V1ANB4"/>
<accession>A0A0V1ANB4</accession>
<organism evidence="1 2">
    <name type="scientific">Trichinella spiralis</name>
    <name type="common">Trichina worm</name>
    <dbReference type="NCBI Taxonomy" id="6334"/>
    <lineage>
        <taxon>Eukaryota</taxon>
        <taxon>Metazoa</taxon>
        <taxon>Ecdysozoa</taxon>
        <taxon>Nematoda</taxon>
        <taxon>Enoplea</taxon>
        <taxon>Dorylaimia</taxon>
        <taxon>Trichinellida</taxon>
        <taxon>Trichinellidae</taxon>
        <taxon>Trichinella</taxon>
    </lineage>
</organism>
<reference evidence="1 2" key="1">
    <citation type="submission" date="2015-01" db="EMBL/GenBank/DDBJ databases">
        <title>Evolution of Trichinella species and genotypes.</title>
        <authorList>
            <person name="Korhonen P.K."/>
            <person name="Edoardo P."/>
            <person name="Giuseppe L.R."/>
            <person name="Gasser R.B."/>
        </authorList>
    </citation>
    <scope>NUCLEOTIDE SEQUENCE [LARGE SCALE GENOMIC DNA]</scope>
    <source>
        <strain evidence="1">ISS3</strain>
    </source>
</reference>
<proteinExistence type="predicted"/>
<keyword evidence="2" id="KW-1185">Reference proteome</keyword>
<dbReference type="OrthoDB" id="10415425at2759"/>
<gene>
    <name evidence="1" type="ORF">T01_10008</name>
</gene>
<protein>
    <submittedName>
        <fullName evidence="1">Uncharacterized protein</fullName>
    </submittedName>
</protein>
<evidence type="ECO:0000313" key="2">
    <source>
        <dbReference type="Proteomes" id="UP000054776"/>
    </source>
</evidence>
<dbReference type="InParanoid" id="A0A0V1ANB4"/>
<name>A0A0V1ANB4_TRISP</name>
<evidence type="ECO:0000313" key="1">
    <source>
        <dbReference type="EMBL" id="KRY25699.1"/>
    </source>
</evidence>
<dbReference type="EMBL" id="JYDH01000781">
    <property type="protein sequence ID" value="KRY25699.1"/>
    <property type="molecule type" value="Genomic_DNA"/>
</dbReference>